<gene>
    <name evidence="3" type="ORF">A2765_02640</name>
</gene>
<comment type="caution">
    <text evidence="3">The sequence shown here is derived from an EMBL/GenBank/DDBJ whole genome shotgun (WGS) entry which is preliminary data.</text>
</comment>
<dbReference type="GO" id="GO:0008270">
    <property type="term" value="F:zinc ion binding"/>
    <property type="evidence" value="ECO:0007669"/>
    <property type="project" value="UniProtKB-KW"/>
</dbReference>
<evidence type="ECO:0000259" key="2">
    <source>
        <dbReference type="PROSITE" id="PS50966"/>
    </source>
</evidence>
<keyword evidence="1" id="KW-0862">Zinc</keyword>
<reference evidence="3 4" key="1">
    <citation type="journal article" date="2016" name="Nat. Commun.">
        <title>Thousands of microbial genomes shed light on interconnected biogeochemical processes in an aquifer system.</title>
        <authorList>
            <person name="Anantharaman K."/>
            <person name="Brown C.T."/>
            <person name="Hug L.A."/>
            <person name="Sharon I."/>
            <person name="Castelle C.J."/>
            <person name="Probst A.J."/>
            <person name="Thomas B.C."/>
            <person name="Singh A."/>
            <person name="Wilkins M.J."/>
            <person name="Karaoz U."/>
            <person name="Brodie E.L."/>
            <person name="Williams K.H."/>
            <person name="Hubbard S.S."/>
            <person name="Banfield J.F."/>
        </authorList>
    </citation>
    <scope>NUCLEOTIDE SEQUENCE [LARGE SCALE GENOMIC DNA]</scope>
</reference>
<sequence length="243" mass="27113">MIPSYDFDKIKFSTDRPTFERAIGLYKQKKVTKFDRGTHGFSAVVLGSHPYDVFVSNTNHDRGTCTCYLGLEDVLCKHMVALALYAIKDGEPLTAEDKQIVDSPKCSGRIGTLTKAEYIELKKLIAATLRYIKAYNGPSRTWFAYQKSLQEGCNRLSKIVSDLPVSTQTAELLVDLLLRLDTKLCTGGVDDSDGTVGDFIVGTVAVLLEFVKIEPVCKEALRTLKGRSTCFDWEEPLIRLLDE</sequence>
<feature type="domain" description="SWIM-type" evidence="2">
    <location>
        <begin position="51"/>
        <end position="87"/>
    </location>
</feature>
<proteinExistence type="predicted"/>
<protein>
    <recommendedName>
        <fullName evidence="2">SWIM-type domain-containing protein</fullName>
    </recommendedName>
</protein>
<dbReference type="AlphaFoldDB" id="A0A1F6DB30"/>
<dbReference type="EMBL" id="MFLA01000032">
    <property type="protein sequence ID" value="OGG58595.1"/>
    <property type="molecule type" value="Genomic_DNA"/>
</dbReference>
<accession>A0A1F6DB30</accession>
<organism evidence="3 4">
    <name type="scientific">Candidatus Kaiserbacteria bacterium RIFCSPHIGHO2_01_FULL_56_24</name>
    <dbReference type="NCBI Taxonomy" id="1798487"/>
    <lineage>
        <taxon>Bacteria</taxon>
        <taxon>Candidatus Kaiseribacteriota</taxon>
    </lineage>
</organism>
<evidence type="ECO:0000256" key="1">
    <source>
        <dbReference type="PROSITE-ProRule" id="PRU00325"/>
    </source>
</evidence>
<evidence type="ECO:0000313" key="4">
    <source>
        <dbReference type="Proteomes" id="UP000176377"/>
    </source>
</evidence>
<evidence type="ECO:0000313" key="3">
    <source>
        <dbReference type="EMBL" id="OGG58595.1"/>
    </source>
</evidence>
<name>A0A1F6DB30_9BACT</name>
<dbReference type="PROSITE" id="PS50966">
    <property type="entry name" value="ZF_SWIM"/>
    <property type="match status" value="1"/>
</dbReference>
<keyword evidence="1" id="KW-0479">Metal-binding</keyword>
<dbReference type="Proteomes" id="UP000176377">
    <property type="component" value="Unassembled WGS sequence"/>
</dbReference>
<dbReference type="InterPro" id="IPR007527">
    <property type="entry name" value="Znf_SWIM"/>
</dbReference>
<keyword evidence="1" id="KW-0863">Zinc-finger</keyword>